<evidence type="ECO:0000256" key="5">
    <source>
        <dbReference type="ARBA" id="ARBA00022989"/>
    </source>
</evidence>
<evidence type="ECO:0000256" key="1">
    <source>
        <dbReference type="ARBA" id="ARBA00004141"/>
    </source>
</evidence>
<evidence type="ECO:0000256" key="2">
    <source>
        <dbReference type="ARBA" id="ARBA00022448"/>
    </source>
</evidence>
<keyword evidence="10 11" id="KW-0407">Ion channel</keyword>
<keyword evidence="5 12" id="KW-1133">Transmembrane helix</keyword>
<dbReference type="GeneID" id="119728257"/>
<comment type="similarity">
    <text evidence="11">Belongs to the amiloride-sensitive sodium channel (TC 1.A.6) family.</text>
</comment>
<evidence type="ECO:0000313" key="13">
    <source>
        <dbReference type="EnsemblMetazoa" id="XP_038056341.1"/>
    </source>
</evidence>
<dbReference type="PANTHER" id="PTHR11690:SF286">
    <property type="entry name" value="ACID-SENSING ION CHANNEL 5"/>
    <property type="match status" value="1"/>
</dbReference>
<organism evidence="13 14">
    <name type="scientific">Patiria miniata</name>
    <name type="common">Bat star</name>
    <name type="synonym">Asterina miniata</name>
    <dbReference type="NCBI Taxonomy" id="46514"/>
    <lineage>
        <taxon>Eukaryota</taxon>
        <taxon>Metazoa</taxon>
        <taxon>Echinodermata</taxon>
        <taxon>Eleutherozoa</taxon>
        <taxon>Asterozoa</taxon>
        <taxon>Asteroidea</taxon>
        <taxon>Valvatacea</taxon>
        <taxon>Valvatida</taxon>
        <taxon>Asterinidae</taxon>
        <taxon>Patiria</taxon>
    </lineage>
</organism>
<dbReference type="Proteomes" id="UP000887568">
    <property type="component" value="Unplaced"/>
</dbReference>
<dbReference type="RefSeq" id="XP_038056341.1">
    <property type="nucleotide sequence ID" value="XM_038200413.1"/>
</dbReference>
<evidence type="ECO:0000313" key="14">
    <source>
        <dbReference type="Proteomes" id="UP000887568"/>
    </source>
</evidence>
<keyword evidence="2 11" id="KW-0813">Transport</keyword>
<dbReference type="Gene3D" id="1.10.287.820">
    <property type="entry name" value="Acid-sensing ion channel domain"/>
    <property type="match status" value="1"/>
</dbReference>
<evidence type="ECO:0000256" key="11">
    <source>
        <dbReference type="RuleBase" id="RU000679"/>
    </source>
</evidence>
<dbReference type="GO" id="GO:0005886">
    <property type="term" value="C:plasma membrane"/>
    <property type="evidence" value="ECO:0007669"/>
    <property type="project" value="TreeGrafter"/>
</dbReference>
<keyword evidence="7 11" id="KW-0406">Ion transport</keyword>
<keyword evidence="8 12" id="KW-0472">Membrane</keyword>
<dbReference type="OrthoDB" id="5874059at2759"/>
<dbReference type="Gene3D" id="2.60.470.10">
    <property type="entry name" value="Acid-sensing ion channels like domains"/>
    <property type="match status" value="1"/>
</dbReference>
<keyword evidence="6" id="KW-0915">Sodium</keyword>
<evidence type="ECO:0000256" key="10">
    <source>
        <dbReference type="ARBA" id="ARBA00023303"/>
    </source>
</evidence>
<evidence type="ECO:0000256" key="9">
    <source>
        <dbReference type="ARBA" id="ARBA00023201"/>
    </source>
</evidence>
<accession>A0A913ZZ52</accession>
<dbReference type="PRINTS" id="PR01078">
    <property type="entry name" value="AMINACHANNEL"/>
</dbReference>
<sequence length="527" mass="58412">MVYSGSETVKKLQASKGQPLMMTASRTPETSLEEEFVSTTSLHGIARVANNTTRTIFRLAWLLIMLVFLGVCVAQITDRLQRFFMYKANTAISVEYVGDLDFPAVTICNFNRYRMSELTAADLRTLNYILDTNDYDYDEYGELSSFSSSWDSYPLDDDNTSAAFNYTEFTLRAGFVLDDATLLSCDWRGKNSSCSAANFSHVFTSFGNCWTFNGGSDGEPILKEIQSGAGNGLRMMIDIQQHEYSESLSGNIEAGLKVLVHDQGTPPMIDSQGFAVQPGVHAFVATRKQQFLNLEPPYGKCDASRKLTSFTKYTLEGCNIECRAQRIFEMCNCRLVRHPGTEVECTPKQTNNCAKDVLSKLKSGELPACECPVPCNYTSYITILSTAAIPSQRTAQLLIDQYDELSQYTTNLTSGSASSVSSVGESPQLLDSTYMENNWIVLDVFYENINFQLYEQSEAITSSALISDIGGQLGLFLGASFITLTEILSYLGRKLGRVLARIEPRKTATSPVCEMPAVREMETVKTA</sequence>
<keyword evidence="4 11" id="KW-0812">Transmembrane</keyword>
<dbReference type="AlphaFoldDB" id="A0A913ZZ52"/>
<dbReference type="EnsemblMetazoa" id="XM_038200413.1">
    <property type="protein sequence ID" value="XP_038056341.1"/>
    <property type="gene ID" value="LOC119728257"/>
</dbReference>
<evidence type="ECO:0000256" key="3">
    <source>
        <dbReference type="ARBA" id="ARBA00022461"/>
    </source>
</evidence>
<keyword evidence="3 11" id="KW-0894">Sodium channel</keyword>
<reference evidence="13" key="1">
    <citation type="submission" date="2022-11" db="UniProtKB">
        <authorList>
            <consortium name="EnsemblMetazoa"/>
        </authorList>
    </citation>
    <scope>IDENTIFICATION</scope>
</reference>
<evidence type="ECO:0000256" key="8">
    <source>
        <dbReference type="ARBA" id="ARBA00023136"/>
    </source>
</evidence>
<protein>
    <submittedName>
        <fullName evidence="13">Uncharacterized protein</fullName>
    </submittedName>
</protein>
<proteinExistence type="inferred from homology"/>
<name>A0A913ZZ52_PATMI</name>
<evidence type="ECO:0000256" key="6">
    <source>
        <dbReference type="ARBA" id="ARBA00023053"/>
    </source>
</evidence>
<dbReference type="PANTHER" id="PTHR11690">
    <property type="entry name" value="AMILORIDE-SENSITIVE SODIUM CHANNEL-RELATED"/>
    <property type="match status" value="1"/>
</dbReference>
<dbReference type="GO" id="GO:0015280">
    <property type="term" value="F:ligand-gated sodium channel activity"/>
    <property type="evidence" value="ECO:0007669"/>
    <property type="project" value="TreeGrafter"/>
</dbReference>
<comment type="subcellular location">
    <subcellularLocation>
        <location evidence="1">Membrane</location>
        <topology evidence="1">Multi-pass membrane protein</topology>
    </subcellularLocation>
</comment>
<keyword evidence="14" id="KW-1185">Reference proteome</keyword>
<dbReference type="Pfam" id="PF00858">
    <property type="entry name" value="ASC"/>
    <property type="match status" value="1"/>
</dbReference>
<dbReference type="OMA" id="SKMVIYF"/>
<keyword evidence="9 11" id="KW-0739">Sodium transport</keyword>
<feature type="transmembrane region" description="Helical" evidence="12">
    <location>
        <begin position="56"/>
        <end position="76"/>
    </location>
</feature>
<evidence type="ECO:0000256" key="7">
    <source>
        <dbReference type="ARBA" id="ARBA00023065"/>
    </source>
</evidence>
<evidence type="ECO:0000256" key="4">
    <source>
        <dbReference type="ARBA" id="ARBA00022692"/>
    </source>
</evidence>
<dbReference type="InterPro" id="IPR001873">
    <property type="entry name" value="ENaC"/>
</dbReference>
<evidence type="ECO:0000256" key="12">
    <source>
        <dbReference type="SAM" id="Phobius"/>
    </source>
</evidence>